<reference evidence="1" key="1">
    <citation type="submission" date="2022-10" db="EMBL/GenBank/DDBJ databases">
        <title>Complete Genome of Trichothecium roseum strain YXFP-22015, a Plant Pathogen Isolated from Citrus.</title>
        <authorList>
            <person name="Wang Y."/>
            <person name="Zhu L."/>
        </authorList>
    </citation>
    <scope>NUCLEOTIDE SEQUENCE</scope>
    <source>
        <strain evidence="1">YXFP-22015</strain>
    </source>
</reference>
<keyword evidence="2" id="KW-1185">Reference proteome</keyword>
<evidence type="ECO:0000313" key="2">
    <source>
        <dbReference type="Proteomes" id="UP001163324"/>
    </source>
</evidence>
<organism evidence="1 2">
    <name type="scientific">Trichothecium roseum</name>
    <dbReference type="NCBI Taxonomy" id="47278"/>
    <lineage>
        <taxon>Eukaryota</taxon>
        <taxon>Fungi</taxon>
        <taxon>Dikarya</taxon>
        <taxon>Ascomycota</taxon>
        <taxon>Pezizomycotina</taxon>
        <taxon>Sordariomycetes</taxon>
        <taxon>Hypocreomycetidae</taxon>
        <taxon>Hypocreales</taxon>
        <taxon>Hypocreales incertae sedis</taxon>
        <taxon>Trichothecium</taxon>
    </lineage>
</organism>
<comment type="caution">
    <text evidence="1">The sequence shown here is derived from an EMBL/GenBank/DDBJ whole genome shotgun (WGS) entry which is preliminary data.</text>
</comment>
<dbReference type="EMBL" id="CM047942">
    <property type="protein sequence ID" value="KAI9902014.1"/>
    <property type="molecule type" value="Genomic_DNA"/>
</dbReference>
<dbReference type="Proteomes" id="UP001163324">
    <property type="component" value="Chromosome 3"/>
</dbReference>
<proteinExistence type="predicted"/>
<accession>A0ACC0V8G8</accession>
<sequence>MAPNIGEPQGPPNQAGGFPNPGPNDKTLHVWSKPVEEADAKKGGTRSNNDLSISDAVSMIKPEDFTNVQNTPCARTGLLTGIGAGFGIGGVRFLTSGNIGKSTNWAVGIFLLGSIASYEYCQYQRRAEKLQMKRHIEVVNQGRREQAKKMMEAQKEKQRAEMEQKVAQKTWYKFW</sequence>
<name>A0ACC0V8G8_9HYPO</name>
<protein>
    <submittedName>
        <fullName evidence="1">Uncharacterized protein</fullName>
    </submittedName>
</protein>
<evidence type="ECO:0000313" key="1">
    <source>
        <dbReference type="EMBL" id="KAI9902014.1"/>
    </source>
</evidence>
<gene>
    <name evidence="1" type="ORF">N3K66_003831</name>
</gene>